<evidence type="ECO:0000259" key="10">
    <source>
        <dbReference type="SMART" id="SM00836"/>
    </source>
</evidence>
<dbReference type="PANTHER" id="PTHR11956">
    <property type="entry name" value="ARGINYL-TRNA SYNTHETASE"/>
    <property type="match status" value="1"/>
</dbReference>
<keyword evidence="7 9" id="KW-0030">Aminoacyl-tRNA synthetase</keyword>
<dbReference type="GeneID" id="19137610"/>
<keyword evidence="3 9" id="KW-0436">Ligase</keyword>
<keyword evidence="6 9" id="KW-0648">Protein biosynthesis</keyword>
<dbReference type="Proteomes" id="UP000016934">
    <property type="component" value="Unassembled WGS sequence"/>
</dbReference>
<feature type="domain" description="DALR anticodon binding" evidence="10">
    <location>
        <begin position="352"/>
        <end position="472"/>
    </location>
</feature>
<dbReference type="GO" id="GO:0032543">
    <property type="term" value="P:mitochondrial translation"/>
    <property type="evidence" value="ECO:0007669"/>
    <property type="project" value="TreeGrafter"/>
</dbReference>
<organism evidence="11 12">
    <name type="scientific">Cochliobolus sativus (strain ND90Pr / ATCC 201652)</name>
    <name type="common">Common root rot and spot blotch fungus</name>
    <name type="synonym">Bipolaris sorokiniana</name>
    <dbReference type="NCBI Taxonomy" id="665912"/>
    <lineage>
        <taxon>Eukaryota</taxon>
        <taxon>Fungi</taxon>
        <taxon>Dikarya</taxon>
        <taxon>Ascomycota</taxon>
        <taxon>Pezizomycotina</taxon>
        <taxon>Dothideomycetes</taxon>
        <taxon>Pleosporomycetidae</taxon>
        <taxon>Pleosporales</taxon>
        <taxon>Pleosporineae</taxon>
        <taxon>Pleosporaceae</taxon>
        <taxon>Bipolaris</taxon>
    </lineage>
</organism>
<comment type="similarity">
    <text evidence="1 9">Belongs to the class-I aminoacyl-tRNA synthetase family.</text>
</comment>
<evidence type="ECO:0000256" key="7">
    <source>
        <dbReference type="ARBA" id="ARBA00023146"/>
    </source>
</evidence>
<evidence type="ECO:0000256" key="5">
    <source>
        <dbReference type="ARBA" id="ARBA00022840"/>
    </source>
</evidence>
<dbReference type="Pfam" id="PF00750">
    <property type="entry name" value="tRNA-synt_1d"/>
    <property type="match status" value="2"/>
</dbReference>
<dbReference type="eggNOG" id="KOG1195">
    <property type="taxonomic scope" value="Eukaryota"/>
</dbReference>
<dbReference type="GO" id="GO:0006420">
    <property type="term" value="P:arginyl-tRNA aminoacylation"/>
    <property type="evidence" value="ECO:0007669"/>
    <property type="project" value="InterPro"/>
</dbReference>
<protein>
    <recommendedName>
        <fullName evidence="2">arginine--tRNA ligase</fullName>
        <ecNumber evidence="2">6.1.1.19</ecNumber>
    </recommendedName>
</protein>
<evidence type="ECO:0000256" key="3">
    <source>
        <dbReference type="ARBA" id="ARBA00022598"/>
    </source>
</evidence>
<evidence type="ECO:0000313" key="11">
    <source>
        <dbReference type="EMBL" id="EMD61987.1"/>
    </source>
</evidence>
<dbReference type="Gene3D" id="3.40.50.620">
    <property type="entry name" value="HUPs"/>
    <property type="match status" value="2"/>
</dbReference>
<evidence type="ECO:0000256" key="8">
    <source>
        <dbReference type="ARBA" id="ARBA00049339"/>
    </source>
</evidence>
<dbReference type="HOGENOM" id="CLU_006406_6_2_1"/>
<keyword evidence="5 9" id="KW-0067">ATP-binding</keyword>
<dbReference type="AlphaFoldDB" id="M2SYW6"/>
<reference evidence="11 12" key="1">
    <citation type="journal article" date="2012" name="PLoS Pathog.">
        <title>Diverse lifestyles and strategies of plant pathogenesis encoded in the genomes of eighteen Dothideomycetes fungi.</title>
        <authorList>
            <person name="Ohm R.A."/>
            <person name="Feau N."/>
            <person name="Henrissat B."/>
            <person name="Schoch C.L."/>
            <person name="Horwitz B.A."/>
            <person name="Barry K.W."/>
            <person name="Condon B.J."/>
            <person name="Copeland A.C."/>
            <person name="Dhillon B."/>
            <person name="Glaser F."/>
            <person name="Hesse C.N."/>
            <person name="Kosti I."/>
            <person name="LaButti K."/>
            <person name="Lindquist E.A."/>
            <person name="Lucas S."/>
            <person name="Salamov A.A."/>
            <person name="Bradshaw R.E."/>
            <person name="Ciuffetti L."/>
            <person name="Hamelin R.C."/>
            <person name="Kema G.H.J."/>
            <person name="Lawrence C."/>
            <person name="Scott J.A."/>
            <person name="Spatafora J.W."/>
            <person name="Turgeon B.G."/>
            <person name="de Wit P.J.G.M."/>
            <person name="Zhong S."/>
            <person name="Goodwin S.B."/>
            <person name="Grigoriev I.V."/>
        </authorList>
    </citation>
    <scope>NUCLEOTIDE SEQUENCE [LARGE SCALE GENOMIC DNA]</scope>
    <source>
        <strain evidence="12">ND90Pr / ATCC 201652</strain>
    </source>
</reference>
<reference evidence="12" key="2">
    <citation type="journal article" date="2013" name="PLoS Genet.">
        <title>Comparative genome structure, secondary metabolite, and effector coding capacity across Cochliobolus pathogens.</title>
        <authorList>
            <person name="Condon B.J."/>
            <person name="Leng Y."/>
            <person name="Wu D."/>
            <person name="Bushley K.E."/>
            <person name="Ohm R.A."/>
            <person name="Otillar R."/>
            <person name="Martin J."/>
            <person name="Schackwitz W."/>
            <person name="Grimwood J."/>
            <person name="MohdZainudin N."/>
            <person name="Xue C."/>
            <person name="Wang R."/>
            <person name="Manning V.A."/>
            <person name="Dhillon B."/>
            <person name="Tu Z.J."/>
            <person name="Steffenson B.J."/>
            <person name="Salamov A."/>
            <person name="Sun H."/>
            <person name="Lowry S."/>
            <person name="LaButti K."/>
            <person name="Han J."/>
            <person name="Copeland A."/>
            <person name="Lindquist E."/>
            <person name="Barry K."/>
            <person name="Schmutz J."/>
            <person name="Baker S.E."/>
            <person name="Ciuffetti L.M."/>
            <person name="Grigoriev I.V."/>
            <person name="Zhong S."/>
            <person name="Turgeon B.G."/>
        </authorList>
    </citation>
    <scope>NUCLEOTIDE SEQUENCE [LARGE SCALE GENOMIC DNA]</scope>
    <source>
        <strain evidence="12">ND90Pr / ATCC 201652</strain>
    </source>
</reference>
<proteinExistence type="inferred from homology"/>
<dbReference type="STRING" id="665912.M2SYW6"/>
<dbReference type="EC" id="6.1.1.19" evidence="2"/>
<dbReference type="GO" id="GO:0004814">
    <property type="term" value="F:arginine-tRNA ligase activity"/>
    <property type="evidence" value="ECO:0007669"/>
    <property type="project" value="UniProtKB-EC"/>
</dbReference>
<dbReference type="SMART" id="SM00836">
    <property type="entry name" value="DALR_1"/>
    <property type="match status" value="1"/>
</dbReference>
<dbReference type="GO" id="GO:0005524">
    <property type="term" value="F:ATP binding"/>
    <property type="evidence" value="ECO:0007669"/>
    <property type="project" value="UniProtKB-KW"/>
</dbReference>
<dbReference type="InterPro" id="IPR009080">
    <property type="entry name" value="tRNAsynth_Ia_anticodon-bd"/>
</dbReference>
<name>M2SYW6_COCSN</name>
<sequence>MGTFRHYSEFAAGKQARRVVRGIGEQVQFTFFPKNYSLFEPPLIDGVHLRFFLKFDAVPRFLLPYILDRKNTYGNFLIKQHVFQKLVVEFSSPNITSEFQGENLRNTVIGTFIGRLYESMGWDVTRINYLGGWVKYGSEGAYEADPVGHLLQVYHRIEEEFKPEQAANKPARDEVAKEGERVRNANIDNHTEFYERLGIRFDKYTGDTYLLRDLAAVLERARKYSFDKMIYVVASDNSVHFGQLIKILEALDFKDLASKLQHVKFSETSRMVTALGKVYKPQGILDAYEEAMKALTGSDSNKLALVGELDKAKEALATSALLIQELSTRLVTAHAFDTSTTASFKLGSGPDLQYWLTRLHPLLKNIDSAAEPSDEDYELLAEEDHANHLRILAQYPKVVKATYSSLEPADIVTYLASVTEQLAECLAEDDETEEADGENEGITPGLAALYEATSTVLENGMNLLGIVPVAASFSPEREDTPVIG</sequence>
<gene>
    <name evidence="11" type="ORF">COCSADRAFT_343619</name>
</gene>
<evidence type="ECO:0000313" key="12">
    <source>
        <dbReference type="Proteomes" id="UP000016934"/>
    </source>
</evidence>
<evidence type="ECO:0000256" key="1">
    <source>
        <dbReference type="ARBA" id="ARBA00005594"/>
    </source>
</evidence>
<keyword evidence="12" id="KW-1185">Reference proteome</keyword>
<accession>M2SYW6</accession>
<dbReference type="EMBL" id="KB445647">
    <property type="protein sequence ID" value="EMD61987.1"/>
    <property type="molecule type" value="Genomic_DNA"/>
</dbReference>
<dbReference type="InterPro" id="IPR035684">
    <property type="entry name" value="ArgRS_core"/>
</dbReference>
<dbReference type="RefSeq" id="XP_007702335.1">
    <property type="nucleotide sequence ID" value="XM_007704145.1"/>
</dbReference>
<dbReference type="InterPro" id="IPR001278">
    <property type="entry name" value="Arg-tRNA-ligase"/>
</dbReference>
<dbReference type="SUPFAM" id="SSF52374">
    <property type="entry name" value="Nucleotidylyl transferase"/>
    <property type="match status" value="1"/>
</dbReference>
<keyword evidence="4 9" id="KW-0547">Nucleotide-binding</keyword>
<dbReference type="InterPro" id="IPR014729">
    <property type="entry name" value="Rossmann-like_a/b/a_fold"/>
</dbReference>
<comment type="catalytic activity">
    <reaction evidence="8">
        <text>tRNA(Arg) + L-arginine + ATP = L-arginyl-tRNA(Arg) + AMP + diphosphate</text>
        <dbReference type="Rhea" id="RHEA:20301"/>
        <dbReference type="Rhea" id="RHEA-COMP:9658"/>
        <dbReference type="Rhea" id="RHEA-COMP:9673"/>
        <dbReference type="ChEBI" id="CHEBI:30616"/>
        <dbReference type="ChEBI" id="CHEBI:32682"/>
        <dbReference type="ChEBI" id="CHEBI:33019"/>
        <dbReference type="ChEBI" id="CHEBI:78442"/>
        <dbReference type="ChEBI" id="CHEBI:78513"/>
        <dbReference type="ChEBI" id="CHEBI:456215"/>
        <dbReference type="EC" id="6.1.1.19"/>
    </reaction>
</comment>
<dbReference type="KEGG" id="bsc:COCSADRAFT_343619"/>
<evidence type="ECO:0000256" key="9">
    <source>
        <dbReference type="RuleBase" id="RU363038"/>
    </source>
</evidence>
<dbReference type="OrthoDB" id="68056at2759"/>
<dbReference type="GO" id="GO:0005739">
    <property type="term" value="C:mitochondrion"/>
    <property type="evidence" value="ECO:0007669"/>
    <property type="project" value="TreeGrafter"/>
</dbReference>
<dbReference type="Gene3D" id="1.10.730.10">
    <property type="entry name" value="Isoleucyl-tRNA Synthetase, Domain 1"/>
    <property type="match status" value="1"/>
</dbReference>
<dbReference type="InterPro" id="IPR008909">
    <property type="entry name" value="DALR_anticod-bd"/>
</dbReference>
<dbReference type="SUPFAM" id="SSF47323">
    <property type="entry name" value="Anticodon-binding domain of a subclass of class I aminoacyl-tRNA synthetases"/>
    <property type="match status" value="1"/>
</dbReference>
<dbReference type="PANTHER" id="PTHR11956:SF11">
    <property type="entry name" value="ARGININE--TRNA LIGASE, MITOCHONDRIAL-RELATED"/>
    <property type="match status" value="1"/>
</dbReference>
<evidence type="ECO:0000256" key="2">
    <source>
        <dbReference type="ARBA" id="ARBA00012837"/>
    </source>
</evidence>
<dbReference type="Pfam" id="PF05746">
    <property type="entry name" value="DALR_1"/>
    <property type="match status" value="1"/>
</dbReference>
<evidence type="ECO:0000256" key="6">
    <source>
        <dbReference type="ARBA" id="ARBA00022917"/>
    </source>
</evidence>
<dbReference type="OMA" id="PNMASEF"/>
<evidence type="ECO:0000256" key="4">
    <source>
        <dbReference type="ARBA" id="ARBA00022741"/>
    </source>
</evidence>